<dbReference type="InterPro" id="IPR012946">
    <property type="entry name" value="X8"/>
</dbReference>
<comment type="subcellular location">
    <subcellularLocation>
        <location evidence="1">Cell membrane</location>
        <topology evidence="1">Lipid-anchor</topology>
        <topology evidence="1">GPI-anchor</topology>
    </subcellularLocation>
</comment>
<dbReference type="AlphaFoldDB" id="A0A9R1S4N8"/>
<gene>
    <name evidence="10" type="ORF">TRITD_3Bv1G175580</name>
</gene>
<evidence type="ECO:0000256" key="7">
    <source>
        <dbReference type="ARBA" id="ARBA00023180"/>
    </source>
</evidence>
<keyword evidence="11" id="KW-1185">Reference proteome</keyword>
<accession>A0A9R1S4N8</accession>
<dbReference type="Proteomes" id="UP000324705">
    <property type="component" value="Chromosome 3B"/>
</dbReference>
<name>A0A9R1S4N8_TRITD</name>
<dbReference type="Gramene" id="TRITD3Bv1G175580.3">
    <property type="protein sequence ID" value="TRITD3Bv1G175580.3"/>
    <property type="gene ID" value="TRITD3Bv1G175580"/>
</dbReference>
<dbReference type="SMART" id="SM00768">
    <property type="entry name" value="X8"/>
    <property type="match status" value="1"/>
</dbReference>
<dbReference type="GO" id="GO:0009506">
    <property type="term" value="C:plasmodesma"/>
    <property type="evidence" value="ECO:0007669"/>
    <property type="project" value="UniProtKB-ARBA"/>
</dbReference>
<evidence type="ECO:0000256" key="2">
    <source>
        <dbReference type="ARBA" id="ARBA00022475"/>
    </source>
</evidence>
<dbReference type="GO" id="GO:0005886">
    <property type="term" value="C:plasma membrane"/>
    <property type="evidence" value="ECO:0007669"/>
    <property type="project" value="UniProtKB-SubCell"/>
</dbReference>
<feature type="region of interest" description="Disordered" evidence="8">
    <location>
        <begin position="234"/>
        <end position="270"/>
    </location>
</feature>
<dbReference type="OMA" id="CLILWPL"/>
<evidence type="ECO:0000256" key="8">
    <source>
        <dbReference type="SAM" id="MobiDB-lite"/>
    </source>
</evidence>
<evidence type="ECO:0000256" key="4">
    <source>
        <dbReference type="ARBA" id="ARBA00022729"/>
    </source>
</evidence>
<dbReference type="PANTHER" id="PTHR31044">
    <property type="entry name" value="BETA-1,3 GLUCANASE"/>
    <property type="match status" value="1"/>
</dbReference>
<feature type="region of interest" description="Disordered" evidence="8">
    <location>
        <begin position="1"/>
        <end position="20"/>
    </location>
</feature>
<dbReference type="Gene3D" id="1.20.58.1040">
    <property type="match status" value="1"/>
</dbReference>
<protein>
    <recommendedName>
        <fullName evidence="9">X8 domain-containing protein</fullName>
    </recommendedName>
</protein>
<evidence type="ECO:0000256" key="1">
    <source>
        <dbReference type="ARBA" id="ARBA00004609"/>
    </source>
</evidence>
<keyword evidence="5" id="KW-0472">Membrane</keyword>
<dbReference type="Pfam" id="PF07983">
    <property type="entry name" value="X8"/>
    <property type="match status" value="1"/>
</dbReference>
<keyword evidence="6" id="KW-1015">Disulfide bond</keyword>
<dbReference type="GO" id="GO:0098552">
    <property type="term" value="C:side of membrane"/>
    <property type="evidence" value="ECO:0007669"/>
    <property type="project" value="UniProtKB-KW"/>
</dbReference>
<dbReference type="InterPro" id="IPR044788">
    <property type="entry name" value="X8_dom_prot"/>
</dbReference>
<sequence length="314" mass="31326">MVGKSGKERRGKGRGRPAADIKHIAEGKLTPHYFSGVRSAATHTPAAIVVEHSTQSQPAEESARARALARTSTNTSPIVTMASPAFLLLLLLAVSITGSDAEWCVCRSDANETALQETLDYACGQGADCAPVATGGSCHSPDSVVAHCSYAVNSYYQRSSQTKGATCDFGGTATLSSADPSTYRAFYLLLSFSEGLGRSPCCLVLSASPHHAYVFVTAAGSGTCKYPATASAAGTSTGNGTATGTGTGTNSSSPGSTNPATPGMGGSFTTPIGSASGPTASIIGPESSGLGAAAAAFAGVRGLLGVAVASVLAF</sequence>
<feature type="compositionally biased region" description="Low complexity" evidence="8">
    <location>
        <begin position="248"/>
        <end position="262"/>
    </location>
</feature>
<keyword evidence="4" id="KW-0732">Signal</keyword>
<reference evidence="10 11" key="1">
    <citation type="submission" date="2017-09" db="EMBL/GenBank/DDBJ databases">
        <authorList>
            <consortium name="International Durum Wheat Genome Sequencing Consortium (IDWGSC)"/>
            <person name="Milanesi L."/>
        </authorList>
    </citation>
    <scope>NUCLEOTIDE SEQUENCE [LARGE SCALE GENOMIC DNA]</scope>
    <source>
        <strain evidence="11">cv. Svevo</strain>
    </source>
</reference>
<proteinExistence type="predicted"/>
<keyword evidence="3" id="KW-0336">GPI-anchor</keyword>
<keyword evidence="2" id="KW-1003">Cell membrane</keyword>
<dbReference type="FunFam" id="1.20.58.1040:FF:000001">
    <property type="entry name" value="Glucan endo-1,3-beta-glucosidase 4"/>
    <property type="match status" value="1"/>
</dbReference>
<evidence type="ECO:0000256" key="3">
    <source>
        <dbReference type="ARBA" id="ARBA00022622"/>
    </source>
</evidence>
<evidence type="ECO:0000256" key="5">
    <source>
        <dbReference type="ARBA" id="ARBA00023136"/>
    </source>
</evidence>
<feature type="domain" description="X8" evidence="9">
    <location>
        <begin position="102"/>
        <end position="186"/>
    </location>
</feature>
<keyword evidence="3" id="KW-0449">Lipoprotein</keyword>
<organism evidence="10 11">
    <name type="scientific">Triticum turgidum subsp. durum</name>
    <name type="common">Durum wheat</name>
    <name type="synonym">Triticum durum</name>
    <dbReference type="NCBI Taxonomy" id="4567"/>
    <lineage>
        <taxon>Eukaryota</taxon>
        <taxon>Viridiplantae</taxon>
        <taxon>Streptophyta</taxon>
        <taxon>Embryophyta</taxon>
        <taxon>Tracheophyta</taxon>
        <taxon>Spermatophyta</taxon>
        <taxon>Magnoliopsida</taxon>
        <taxon>Liliopsida</taxon>
        <taxon>Poales</taxon>
        <taxon>Poaceae</taxon>
        <taxon>BOP clade</taxon>
        <taxon>Pooideae</taxon>
        <taxon>Triticodae</taxon>
        <taxon>Triticeae</taxon>
        <taxon>Triticinae</taxon>
        <taxon>Triticum</taxon>
    </lineage>
</organism>
<evidence type="ECO:0000313" key="10">
    <source>
        <dbReference type="EMBL" id="VAH80032.1"/>
    </source>
</evidence>
<evidence type="ECO:0000259" key="9">
    <source>
        <dbReference type="SMART" id="SM00768"/>
    </source>
</evidence>
<evidence type="ECO:0000313" key="11">
    <source>
        <dbReference type="Proteomes" id="UP000324705"/>
    </source>
</evidence>
<dbReference type="EMBL" id="LT934116">
    <property type="protein sequence ID" value="VAH80032.1"/>
    <property type="molecule type" value="Genomic_DNA"/>
</dbReference>
<keyword evidence="7" id="KW-0325">Glycoprotein</keyword>
<evidence type="ECO:0000256" key="6">
    <source>
        <dbReference type="ARBA" id="ARBA00023157"/>
    </source>
</evidence>
<dbReference type="PANTHER" id="PTHR31044:SF25">
    <property type="entry name" value="PLASMODESMATA CALLOSE-BINDING PROTEIN 3"/>
    <property type="match status" value="1"/>
</dbReference>